<feature type="compositionally biased region" description="Basic and acidic residues" evidence="16">
    <location>
        <begin position="316"/>
        <end position="326"/>
    </location>
</feature>
<comment type="pathway">
    <text evidence="2 12">Amino-acid biosynthesis; L-lysine biosynthesis via DAP pathway; (S)-tetrahydrodipicolinate from L-aspartate: step 3/4.</text>
</comment>
<comment type="subunit">
    <text evidence="12">Homotetramer; dimer of dimers.</text>
</comment>
<organism evidence="17">
    <name type="scientific">Cellulosimicrobium sp. ES-005</name>
    <dbReference type="NCBI Taxonomy" id="3163031"/>
    <lineage>
        <taxon>Bacteria</taxon>
        <taxon>Bacillati</taxon>
        <taxon>Actinomycetota</taxon>
        <taxon>Actinomycetes</taxon>
        <taxon>Micrococcales</taxon>
        <taxon>Promicromonosporaceae</taxon>
        <taxon>Cellulosimicrobium</taxon>
    </lineage>
</organism>
<evidence type="ECO:0000313" key="17">
    <source>
        <dbReference type="EMBL" id="XCH28322.1"/>
    </source>
</evidence>
<dbReference type="RefSeq" id="WP_353706889.1">
    <property type="nucleotide sequence ID" value="NZ_CP159290.1"/>
</dbReference>
<keyword evidence="7 12" id="KW-0220">Diaminopimelate biosynthesis</keyword>
<dbReference type="InterPro" id="IPR005263">
    <property type="entry name" value="DapA"/>
</dbReference>
<evidence type="ECO:0000256" key="1">
    <source>
        <dbReference type="ARBA" id="ARBA00003294"/>
    </source>
</evidence>
<dbReference type="GO" id="GO:0019877">
    <property type="term" value="P:diaminopimelate biosynthetic process"/>
    <property type="evidence" value="ECO:0007669"/>
    <property type="project" value="UniProtKB-UniRule"/>
</dbReference>
<evidence type="ECO:0000256" key="16">
    <source>
        <dbReference type="SAM" id="MobiDB-lite"/>
    </source>
</evidence>
<evidence type="ECO:0000256" key="4">
    <source>
        <dbReference type="ARBA" id="ARBA00012086"/>
    </source>
</evidence>
<feature type="binding site" evidence="12 15">
    <location>
        <position position="46"/>
    </location>
    <ligand>
        <name>pyruvate</name>
        <dbReference type="ChEBI" id="CHEBI:15361"/>
    </ligand>
</feature>
<proteinExistence type="inferred from homology"/>
<accession>A0AAU8FWF5</accession>
<feature type="region of interest" description="Disordered" evidence="16">
    <location>
        <begin position="299"/>
        <end position="326"/>
    </location>
</feature>
<comment type="similarity">
    <text evidence="3 12 13">Belongs to the DapA family.</text>
</comment>
<protein>
    <recommendedName>
        <fullName evidence="4 12">4-hydroxy-tetrahydrodipicolinate synthase</fullName>
        <shortName evidence="12">HTPA synthase</shortName>
        <ecNumber evidence="4 12">4.3.3.7</ecNumber>
    </recommendedName>
</protein>
<dbReference type="GO" id="GO:0005737">
    <property type="term" value="C:cytoplasm"/>
    <property type="evidence" value="ECO:0007669"/>
    <property type="project" value="UniProtKB-SubCell"/>
</dbReference>
<sequence>MELSGLYVPLVTPFTDDDRLDLDALATLAATVLDEGAAGVVALGTTGEPATLTRAEARQVVDVCAEVCAGRDRHLVVGTGTSSTAASVDLITALDPRATAALVAVPSYTRPSQEGVVEHVRRLAAAAPVPLVVYNVPYRTGLTLTADTLHRLADLPGVAGFKHTVGSIDDTTVAFLSALRPDVSVLAGDDLYAGPLISLGARGAITASANVAPRAYAELIEAWRHGPAHRARTVHDALVPLTRALFAEPNPAVIKAVLAADGRIASPRVRLPLLPASLDALSAALASRDALLGSLRAAGPAAASAHRRTTDAPPRGTREDARPVGR</sequence>
<dbReference type="PANTHER" id="PTHR12128">
    <property type="entry name" value="DIHYDRODIPICOLINATE SYNTHASE"/>
    <property type="match status" value="1"/>
</dbReference>
<dbReference type="Pfam" id="PF00701">
    <property type="entry name" value="DHDPS"/>
    <property type="match status" value="1"/>
</dbReference>
<keyword evidence="10 12" id="KW-0704">Schiff base</keyword>
<dbReference type="GO" id="GO:0008840">
    <property type="term" value="F:4-hydroxy-tetrahydrodipicolinate synthase activity"/>
    <property type="evidence" value="ECO:0007669"/>
    <property type="project" value="UniProtKB-UniRule"/>
</dbReference>
<name>A0AAU8FWF5_9MICO</name>
<keyword evidence="9 12" id="KW-0456">Lyase</keyword>
<feature type="active site" description="Proton donor/acceptor" evidence="12 14">
    <location>
        <position position="134"/>
    </location>
</feature>
<feature type="site" description="Part of a proton relay during catalysis" evidence="12">
    <location>
        <position position="108"/>
    </location>
</feature>
<evidence type="ECO:0000256" key="11">
    <source>
        <dbReference type="ARBA" id="ARBA00047836"/>
    </source>
</evidence>
<dbReference type="PIRSF" id="PIRSF001365">
    <property type="entry name" value="DHDPS"/>
    <property type="match status" value="1"/>
</dbReference>
<evidence type="ECO:0000256" key="12">
    <source>
        <dbReference type="HAMAP-Rule" id="MF_00418"/>
    </source>
</evidence>
<dbReference type="EC" id="4.3.3.7" evidence="4 12"/>
<evidence type="ECO:0000256" key="2">
    <source>
        <dbReference type="ARBA" id="ARBA00005120"/>
    </source>
</evidence>
<evidence type="ECO:0000256" key="8">
    <source>
        <dbReference type="ARBA" id="ARBA00023154"/>
    </source>
</evidence>
<comment type="subcellular location">
    <subcellularLocation>
        <location evidence="12">Cytoplasm</location>
    </subcellularLocation>
</comment>
<comment type="caution">
    <text evidence="12">Was originally thought to be a dihydrodipicolinate synthase (DHDPS), catalyzing the condensation of (S)-aspartate-beta-semialdehyde [(S)-ASA] and pyruvate to dihydrodipicolinate (DHDP). However, it was shown in E.coli that the product of the enzymatic reaction is not dihydrodipicolinate but in fact (4S)-4-hydroxy-2,3,4,5-tetrahydro-(2S)-dipicolinic acid (HTPA), and that the consecutive dehydration reaction leading to DHDP is not spontaneous but catalyzed by DapB.</text>
</comment>
<dbReference type="EMBL" id="CP159290">
    <property type="protein sequence ID" value="XCH28322.1"/>
    <property type="molecule type" value="Genomic_DNA"/>
</dbReference>
<gene>
    <name evidence="12 17" type="primary">dapA</name>
    <name evidence="17" type="ORF">ABRQ22_11960</name>
</gene>
<evidence type="ECO:0000256" key="10">
    <source>
        <dbReference type="ARBA" id="ARBA00023270"/>
    </source>
</evidence>
<keyword evidence="5 12" id="KW-0963">Cytoplasm</keyword>
<feature type="site" description="Part of a proton relay during catalysis" evidence="12">
    <location>
        <position position="45"/>
    </location>
</feature>
<dbReference type="HAMAP" id="MF_00418">
    <property type="entry name" value="DapA"/>
    <property type="match status" value="1"/>
</dbReference>
<reference evidence="17" key="1">
    <citation type="submission" date="2024-06" db="EMBL/GenBank/DDBJ databases">
        <title>Complete genome sequence of the cellulolytic actinobacterium, Cellulosimicrobium ES-005.</title>
        <authorList>
            <person name="Matthews C.T."/>
            <person name="Underwood K.D."/>
            <person name="Ghanchi K.M."/>
            <person name="Fields S.D."/>
            <person name="Gardner S.G."/>
        </authorList>
    </citation>
    <scope>NUCLEOTIDE SEQUENCE</scope>
    <source>
        <strain evidence="17">ES-005</strain>
    </source>
</reference>
<evidence type="ECO:0000256" key="6">
    <source>
        <dbReference type="ARBA" id="ARBA00022605"/>
    </source>
</evidence>
<comment type="function">
    <text evidence="1 12">Catalyzes the condensation of (S)-aspartate-beta-semialdehyde [(S)-ASA] and pyruvate to 4-hydroxy-tetrahydrodipicolinate (HTPA).</text>
</comment>
<dbReference type="SUPFAM" id="SSF51569">
    <property type="entry name" value="Aldolase"/>
    <property type="match status" value="1"/>
</dbReference>
<dbReference type="NCBIfam" id="TIGR00674">
    <property type="entry name" value="dapA"/>
    <property type="match status" value="1"/>
</dbReference>
<evidence type="ECO:0000256" key="15">
    <source>
        <dbReference type="PIRSR" id="PIRSR001365-2"/>
    </source>
</evidence>
<comment type="catalytic activity">
    <reaction evidence="11 12">
        <text>L-aspartate 4-semialdehyde + pyruvate = (2S,4S)-4-hydroxy-2,3,4,5-tetrahydrodipicolinate + H2O + H(+)</text>
        <dbReference type="Rhea" id="RHEA:34171"/>
        <dbReference type="ChEBI" id="CHEBI:15361"/>
        <dbReference type="ChEBI" id="CHEBI:15377"/>
        <dbReference type="ChEBI" id="CHEBI:15378"/>
        <dbReference type="ChEBI" id="CHEBI:67139"/>
        <dbReference type="ChEBI" id="CHEBI:537519"/>
        <dbReference type="EC" id="4.3.3.7"/>
    </reaction>
</comment>
<keyword evidence="6 12" id="KW-0028">Amino-acid biosynthesis</keyword>
<keyword evidence="8 12" id="KW-0457">Lysine biosynthesis</keyword>
<dbReference type="SMART" id="SM01130">
    <property type="entry name" value="DHDPS"/>
    <property type="match status" value="1"/>
</dbReference>
<evidence type="ECO:0000256" key="5">
    <source>
        <dbReference type="ARBA" id="ARBA00022490"/>
    </source>
</evidence>
<dbReference type="InterPro" id="IPR020625">
    <property type="entry name" value="Schiff_base-form_aldolases_AS"/>
</dbReference>
<dbReference type="GO" id="GO:0009089">
    <property type="term" value="P:lysine biosynthetic process via diaminopimelate"/>
    <property type="evidence" value="ECO:0007669"/>
    <property type="project" value="UniProtKB-UniRule"/>
</dbReference>
<dbReference type="AlphaFoldDB" id="A0AAU8FWF5"/>
<evidence type="ECO:0000256" key="9">
    <source>
        <dbReference type="ARBA" id="ARBA00023239"/>
    </source>
</evidence>
<dbReference type="PRINTS" id="PR00146">
    <property type="entry name" value="DHPICSNTHASE"/>
</dbReference>
<evidence type="ECO:0000256" key="13">
    <source>
        <dbReference type="PIRNR" id="PIRNR001365"/>
    </source>
</evidence>
<evidence type="ECO:0000256" key="7">
    <source>
        <dbReference type="ARBA" id="ARBA00022915"/>
    </source>
</evidence>
<dbReference type="InterPro" id="IPR002220">
    <property type="entry name" value="DapA-like"/>
</dbReference>
<feature type="active site" description="Schiff-base intermediate with substrate" evidence="12 14">
    <location>
        <position position="162"/>
    </location>
</feature>
<dbReference type="InterPro" id="IPR013785">
    <property type="entry name" value="Aldolase_TIM"/>
</dbReference>
<feature type="binding site" evidence="12 15">
    <location>
        <position position="205"/>
    </location>
    <ligand>
        <name>pyruvate</name>
        <dbReference type="ChEBI" id="CHEBI:15361"/>
    </ligand>
</feature>
<dbReference type="Gene3D" id="3.20.20.70">
    <property type="entry name" value="Aldolase class I"/>
    <property type="match status" value="1"/>
</dbReference>
<evidence type="ECO:0000256" key="14">
    <source>
        <dbReference type="PIRSR" id="PIRSR001365-1"/>
    </source>
</evidence>
<dbReference type="PROSITE" id="PS00666">
    <property type="entry name" value="DHDPS_2"/>
    <property type="match status" value="1"/>
</dbReference>
<evidence type="ECO:0000256" key="3">
    <source>
        <dbReference type="ARBA" id="ARBA00007592"/>
    </source>
</evidence>
<dbReference type="PANTHER" id="PTHR12128:SF66">
    <property type="entry name" value="4-HYDROXY-2-OXOGLUTARATE ALDOLASE, MITOCHONDRIAL"/>
    <property type="match status" value="1"/>
</dbReference>